<dbReference type="KEGG" id="pmrn:116948799"/>
<keyword evidence="3" id="KW-0732">Signal</keyword>
<sequence length="265" mass="29129">MLPTHSLWLLLLIFSQRDVGPCCAVNMDATGEGQEVRCSGYEKALTPSVNLGRVVWHYKPASGQVPYYTYLIDYNYNTKLTDTLSGTNFSDRIKILTEGNSKNSLFIKSFNANDGGIYTCKIYGDGFKLLYMTSVTLPMAKSGVFPLIVGAAAAALLVIVTSIIICCCVRKRRKVAQKRREENAYTHLRGHDPNNAGTEESHYEMIDVHDERDSTQGAEKGSDHIHETPYETLKQHVANEGAYETLAPTGKDAAAPESHGSPSSS</sequence>
<accession>A0AAJ7TSE1</accession>
<organism evidence="4 5">
    <name type="scientific">Petromyzon marinus</name>
    <name type="common">Sea lamprey</name>
    <dbReference type="NCBI Taxonomy" id="7757"/>
    <lineage>
        <taxon>Eukaryota</taxon>
        <taxon>Metazoa</taxon>
        <taxon>Chordata</taxon>
        <taxon>Craniata</taxon>
        <taxon>Vertebrata</taxon>
        <taxon>Cyclostomata</taxon>
        <taxon>Hyperoartia</taxon>
        <taxon>Petromyzontiformes</taxon>
        <taxon>Petromyzontidae</taxon>
        <taxon>Petromyzon</taxon>
    </lineage>
</organism>
<evidence type="ECO:0000313" key="4">
    <source>
        <dbReference type="Proteomes" id="UP001318040"/>
    </source>
</evidence>
<evidence type="ECO:0000256" key="2">
    <source>
        <dbReference type="SAM" id="Phobius"/>
    </source>
</evidence>
<keyword evidence="4" id="KW-1185">Reference proteome</keyword>
<name>A0AAJ7TSE1_PETMA</name>
<feature type="transmembrane region" description="Helical" evidence="2">
    <location>
        <begin position="144"/>
        <end position="169"/>
    </location>
</feature>
<feature type="chain" id="PRO_5042511693" evidence="3">
    <location>
        <begin position="25"/>
        <end position="265"/>
    </location>
</feature>
<evidence type="ECO:0000256" key="1">
    <source>
        <dbReference type="SAM" id="MobiDB-lite"/>
    </source>
</evidence>
<evidence type="ECO:0000256" key="3">
    <source>
        <dbReference type="SAM" id="SignalP"/>
    </source>
</evidence>
<dbReference type="GO" id="GO:0005886">
    <property type="term" value="C:plasma membrane"/>
    <property type="evidence" value="ECO:0007669"/>
    <property type="project" value="InterPro"/>
</dbReference>
<dbReference type="InterPro" id="IPR042474">
    <property type="entry name" value="A33"/>
</dbReference>
<proteinExistence type="predicted"/>
<dbReference type="Proteomes" id="UP001318040">
    <property type="component" value="Chromosome 35"/>
</dbReference>
<dbReference type="InterPro" id="IPR013783">
    <property type="entry name" value="Ig-like_fold"/>
</dbReference>
<keyword evidence="2" id="KW-0472">Membrane</keyword>
<dbReference type="RefSeq" id="XP_032821792.1">
    <property type="nucleotide sequence ID" value="XM_032965901.1"/>
</dbReference>
<gene>
    <name evidence="5" type="primary">LOC116948799</name>
</gene>
<keyword evidence="2" id="KW-1133">Transmembrane helix</keyword>
<evidence type="ECO:0000313" key="5">
    <source>
        <dbReference type="RefSeq" id="XP_032821792.1"/>
    </source>
</evidence>
<dbReference type="Gene3D" id="2.60.40.10">
    <property type="entry name" value="Immunoglobulins"/>
    <property type="match status" value="1"/>
</dbReference>
<keyword evidence="2" id="KW-0812">Transmembrane</keyword>
<protein>
    <submittedName>
        <fullName evidence="5">Uncharacterized protein LOC116948799</fullName>
    </submittedName>
</protein>
<dbReference type="InterPro" id="IPR036179">
    <property type="entry name" value="Ig-like_dom_sf"/>
</dbReference>
<feature type="region of interest" description="Disordered" evidence="1">
    <location>
        <begin position="212"/>
        <end position="265"/>
    </location>
</feature>
<dbReference type="PANTHER" id="PTHR44969:SF1">
    <property type="entry name" value="CELL SURFACE A33 ANTIGEN"/>
    <property type="match status" value="1"/>
</dbReference>
<reference evidence="5" key="1">
    <citation type="submission" date="2025-08" db="UniProtKB">
        <authorList>
            <consortium name="RefSeq"/>
        </authorList>
    </citation>
    <scope>IDENTIFICATION</scope>
    <source>
        <tissue evidence="5">Sperm</tissue>
    </source>
</reference>
<dbReference type="PANTHER" id="PTHR44969">
    <property type="entry name" value="CELL SURFACE A33 ANTIGEN"/>
    <property type="match status" value="1"/>
</dbReference>
<feature type="compositionally biased region" description="Basic and acidic residues" evidence="1">
    <location>
        <begin position="212"/>
        <end position="229"/>
    </location>
</feature>
<dbReference type="AlphaFoldDB" id="A0AAJ7TSE1"/>
<feature type="signal peptide" evidence="3">
    <location>
        <begin position="1"/>
        <end position="24"/>
    </location>
</feature>
<dbReference type="SUPFAM" id="SSF48726">
    <property type="entry name" value="Immunoglobulin"/>
    <property type="match status" value="1"/>
</dbReference>